<protein>
    <recommendedName>
        <fullName evidence="4">non-reducing end alpha-L-arabinofuranosidase</fullName>
        <ecNumber evidence="4">3.2.1.55</ecNumber>
    </recommendedName>
</protein>
<reference evidence="9" key="1">
    <citation type="submission" date="2008-11" db="EMBL/GenBank/DDBJ databases">
        <title>Isolation and characterization of a fructose-1,6-bisphosphatase in Bacteroides sp. from a rumen metagenomic library.</title>
        <authorList>
            <person name="Wang J."/>
            <person name="Liu K."/>
            <person name="Zhao S."/>
            <person name="Bu D."/>
            <person name="Li D."/>
            <person name="Yu P."/>
            <person name="Wei H."/>
            <person name="Zhou L."/>
        </authorList>
    </citation>
    <scope>NUCLEOTIDE SEQUENCE</scope>
</reference>
<name>C0K014_9BACT</name>
<feature type="domain" description="Alpha-L-arabinofuranosidase C-terminal" evidence="8">
    <location>
        <begin position="339"/>
        <end position="530"/>
    </location>
</feature>
<dbReference type="InterPro" id="IPR013780">
    <property type="entry name" value="Glyco_hydro_b"/>
</dbReference>
<comment type="subunit">
    <text evidence="3">Homohexamer; trimer of dimers.</text>
</comment>
<evidence type="ECO:0000256" key="5">
    <source>
        <dbReference type="ARBA" id="ARBA00022801"/>
    </source>
</evidence>
<evidence type="ECO:0000313" key="9">
    <source>
        <dbReference type="EMBL" id="ACM91044.1"/>
    </source>
</evidence>
<dbReference type="Gene3D" id="2.60.40.1180">
    <property type="entry name" value="Golgi alpha-mannosidase II"/>
    <property type="match status" value="1"/>
</dbReference>
<dbReference type="SUPFAM" id="SSF51011">
    <property type="entry name" value="Glycosyl hydrolase domain"/>
    <property type="match status" value="1"/>
</dbReference>
<dbReference type="GO" id="GO:0046556">
    <property type="term" value="F:alpha-L-arabinofuranosidase activity"/>
    <property type="evidence" value="ECO:0007669"/>
    <property type="project" value="UniProtKB-EC"/>
</dbReference>
<dbReference type="SUPFAM" id="SSF51445">
    <property type="entry name" value="(Trans)glycosidases"/>
    <property type="match status" value="1"/>
</dbReference>
<dbReference type="EMBL" id="FJ529691">
    <property type="protein sequence ID" value="ACM91044.1"/>
    <property type="molecule type" value="Genomic_DNA"/>
</dbReference>
<dbReference type="Pfam" id="PF22848">
    <property type="entry name" value="ASD1_dom"/>
    <property type="match status" value="1"/>
</dbReference>
<keyword evidence="5" id="KW-0378">Hydrolase</keyword>
<evidence type="ECO:0000256" key="4">
    <source>
        <dbReference type="ARBA" id="ARBA00012670"/>
    </source>
</evidence>
<dbReference type="GO" id="GO:0046373">
    <property type="term" value="P:L-arabinose metabolic process"/>
    <property type="evidence" value="ECO:0007669"/>
    <property type="project" value="InterPro"/>
</dbReference>
<sequence length="537" mass="59790">MNDFSHPERAKTPIFVIETNNLIMIMIKKTLTLIAVLAAALTASAQVKVSVHETVKDQPVIPAEIYGQFSEHLGKCIYEGIWVGKDSSIPNVDGYRTDVLEAFRALKVPVLRWPGGCFGDEYHWMDGIGPQENRKKLVNNNWGSTVEDNSFGTHEFLNLCEMLGIEPYISGNVGSGTVEELAKWVEYMTAKEGSMAELRAKNGRKEPWKVKYLGVGNESWGCGGDMTADYYSDVYKRYALYARNYSGNSLYKVACGASDYDYNWTKVMMQNARTKMDALSLHYYTCKGWTGSKGSATQFTTEEYYNVLAKTCEIEEVLKNHFAIMDAYDPDKKVALILDEWGTWFDVEPGTNPGWLFQQNTMRDAMVAALNLNIFQKYTERLKMANIAQIVNVLQAMVLTDGEKMVLTPTYHVFRMFNVHQNATYVPSDYATGNIVSAEGRIMDDFSACVSRDAAGKLHVSLANPYLDKPVTVELAFDQLKPKTVTGEILKADKINAYNEFGKAPAVAPTAFTGAKATGKGVKLTLPAASVVVLEIQ</sequence>
<evidence type="ECO:0000256" key="2">
    <source>
        <dbReference type="ARBA" id="ARBA00007186"/>
    </source>
</evidence>
<dbReference type="EC" id="3.2.1.55" evidence="4"/>
<dbReference type="Gene3D" id="3.20.20.80">
    <property type="entry name" value="Glycosidases"/>
    <property type="match status" value="1"/>
</dbReference>
<evidence type="ECO:0000256" key="6">
    <source>
        <dbReference type="ARBA" id="ARBA00023277"/>
    </source>
</evidence>
<dbReference type="AlphaFoldDB" id="C0K014"/>
<comment type="similarity">
    <text evidence="2">Belongs to the glycosyl hydrolase 51 family.</text>
</comment>
<dbReference type="GO" id="GO:0000272">
    <property type="term" value="P:polysaccharide catabolic process"/>
    <property type="evidence" value="ECO:0007669"/>
    <property type="project" value="TreeGrafter"/>
</dbReference>
<proteinExistence type="inferred from homology"/>
<evidence type="ECO:0000256" key="3">
    <source>
        <dbReference type="ARBA" id="ARBA00011165"/>
    </source>
</evidence>
<keyword evidence="7" id="KW-0326">Glycosidase</keyword>
<accession>C0K014</accession>
<evidence type="ECO:0000256" key="1">
    <source>
        <dbReference type="ARBA" id="ARBA00001462"/>
    </source>
</evidence>
<dbReference type="InterPro" id="IPR010720">
    <property type="entry name" value="Alpha-L-AF_C"/>
</dbReference>
<dbReference type="PANTHER" id="PTHR43576">
    <property type="entry name" value="ALPHA-L-ARABINOFURANOSIDASE C-RELATED"/>
    <property type="match status" value="1"/>
</dbReference>
<comment type="catalytic activity">
    <reaction evidence="1">
        <text>Hydrolysis of terminal non-reducing alpha-L-arabinofuranoside residues in alpha-L-arabinosides.</text>
        <dbReference type="EC" id="3.2.1.55"/>
    </reaction>
</comment>
<evidence type="ECO:0000256" key="7">
    <source>
        <dbReference type="ARBA" id="ARBA00023295"/>
    </source>
</evidence>
<dbReference type="InterPro" id="IPR017853">
    <property type="entry name" value="GH"/>
</dbReference>
<dbReference type="SMART" id="SM00813">
    <property type="entry name" value="Alpha-L-AF_C"/>
    <property type="match status" value="1"/>
</dbReference>
<organism evidence="9">
    <name type="scientific">uncultured bacterium URE4</name>
    <dbReference type="NCBI Taxonomy" id="581112"/>
    <lineage>
        <taxon>Bacteria</taxon>
        <taxon>environmental samples</taxon>
    </lineage>
</organism>
<keyword evidence="6" id="KW-0119">Carbohydrate metabolism</keyword>
<dbReference type="InterPro" id="IPR055235">
    <property type="entry name" value="ASD1_cat"/>
</dbReference>
<dbReference type="PANTHER" id="PTHR43576:SF2">
    <property type="entry name" value="INTRACELLULAR EXO-ALPHA-L-ARABINOFURANOSIDASE 2"/>
    <property type="match status" value="1"/>
</dbReference>
<evidence type="ECO:0000259" key="8">
    <source>
        <dbReference type="SMART" id="SM00813"/>
    </source>
</evidence>
<dbReference type="Pfam" id="PF06964">
    <property type="entry name" value="Alpha-L-AF_C"/>
    <property type="match status" value="1"/>
</dbReference>
<dbReference type="CAZy" id="GH51">
    <property type="family name" value="Glycoside Hydrolase Family 51"/>
</dbReference>